<evidence type="ECO:0000313" key="2">
    <source>
        <dbReference type="EMBL" id="CAG9808894.1"/>
    </source>
</evidence>
<dbReference type="Pfam" id="PF07898">
    <property type="entry name" value="DUF1676"/>
    <property type="match status" value="1"/>
</dbReference>
<dbReference type="EMBL" id="OU895879">
    <property type="protein sequence ID" value="CAG9808894.1"/>
    <property type="molecule type" value="Genomic_DNA"/>
</dbReference>
<dbReference type="OrthoDB" id="8190250at2759"/>
<proteinExistence type="predicted"/>
<dbReference type="GO" id="GO:0016020">
    <property type="term" value="C:membrane"/>
    <property type="evidence" value="ECO:0007669"/>
    <property type="project" value="TreeGrafter"/>
</dbReference>
<evidence type="ECO:0000256" key="1">
    <source>
        <dbReference type="SAM" id="SignalP"/>
    </source>
</evidence>
<keyword evidence="3" id="KW-1185">Reference proteome</keyword>
<protein>
    <recommendedName>
        <fullName evidence="4">Osiris 16</fullName>
    </recommendedName>
</protein>
<accession>A0A9N9S4P0</accession>
<keyword evidence="1" id="KW-0732">Signal</keyword>
<gene>
    <name evidence="2" type="ORF">CHIRRI_LOCUS11729</name>
</gene>
<evidence type="ECO:0008006" key="4">
    <source>
        <dbReference type="Google" id="ProtNLM"/>
    </source>
</evidence>
<organism evidence="2 3">
    <name type="scientific">Chironomus riparius</name>
    <dbReference type="NCBI Taxonomy" id="315576"/>
    <lineage>
        <taxon>Eukaryota</taxon>
        <taxon>Metazoa</taxon>
        <taxon>Ecdysozoa</taxon>
        <taxon>Arthropoda</taxon>
        <taxon>Hexapoda</taxon>
        <taxon>Insecta</taxon>
        <taxon>Pterygota</taxon>
        <taxon>Neoptera</taxon>
        <taxon>Endopterygota</taxon>
        <taxon>Diptera</taxon>
        <taxon>Nematocera</taxon>
        <taxon>Chironomoidea</taxon>
        <taxon>Chironomidae</taxon>
        <taxon>Chironominae</taxon>
        <taxon>Chironomus</taxon>
    </lineage>
</organism>
<evidence type="ECO:0000313" key="3">
    <source>
        <dbReference type="Proteomes" id="UP001153620"/>
    </source>
</evidence>
<dbReference type="AlphaFoldDB" id="A0A9N9S4P0"/>
<feature type="chain" id="PRO_5040369702" description="Osiris 16" evidence="1">
    <location>
        <begin position="22"/>
        <end position="238"/>
    </location>
</feature>
<name>A0A9N9S4P0_9DIPT</name>
<reference evidence="2" key="2">
    <citation type="submission" date="2022-10" db="EMBL/GenBank/DDBJ databases">
        <authorList>
            <consortium name="ENA_rothamsted_submissions"/>
            <consortium name="culmorum"/>
            <person name="King R."/>
        </authorList>
    </citation>
    <scope>NUCLEOTIDE SEQUENCE</scope>
</reference>
<feature type="signal peptide" evidence="1">
    <location>
        <begin position="1"/>
        <end position="21"/>
    </location>
</feature>
<dbReference type="PANTHER" id="PTHR21879:SF23">
    <property type="entry name" value="IP06949P"/>
    <property type="match status" value="1"/>
</dbReference>
<dbReference type="InterPro" id="IPR012464">
    <property type="entry name" value="DUF1676"/>
</dbReference>
<dbReference type="Proteomes" id="UP001153620">
    <property type="component" value="Chromosome 3"/>
</dbReference>
<dbReference type="PANTHER" id="PTHR21879">
    <property type="entry name" value="FI03362P-RELATED-RELATED"/>
    <property type="match status" value="1"/>
</dbReference>
<reference evidence="2" key="1">
    <citation type="submission" date="2022-01" db="EMBL/GenBank/DDBJ databases">
        <authorList>
            <person name="King R."/>
        </authorList>
    </citation>
    <scope>NUCLEOTIDE SEQUENCE</scope>
</reference>
<sequence>MDNSILKYFLLFCITVLTAQAVDLTSDCVKSENPVLCKSANFLAKALNQVVANQDDETLRLMPGLELVQNENLNKIYHENDERSMDEEKNDTFFVRIAKYLQTHDLKIKFSDIVGKTDLQEIVNNVFNSDDPAIIEARKKDKGGGMMLMSMLMMGKMMATMGLGGVGALAAKALGVSMMALMLAGIVGLKKLAEGGGDGGHSVHYVNAGGGDHHRRRRFVTKEERHHAPLPYRGYDIQ</sequence>